<comment type="caution">
    <text evidence="1">The sequence shown here is derived from an EMBL/GenBank/DDBJ whole genome shotgun (WGS) entry which is preliminary data.</text>
</comment>
<accession>A0A9P6FRL1</accession>
<organism evidence="1 2">
    <name type="scientific">Lunasporangiospora selenospora</name>
    <dbReference type="NCBI Taxonomy" id="979761"/>
    <lineage>
        <taxon>Eukaryota</taxon>
        <taxon>Fungi</taxon>
        <taxon>Fungi incertae sedis</taxon>
        <taxon>Mucoromycota</taxon>
        <taxon>Mortierellomycotina</taxon>
        <taxon>Mortierellomycetes</taxon>
        <taxon>Mortierellales</taxon>
        <taxon>Mortierellaceae</taxon>
        <taxon>Lunasporangiospora</taxon>
    </lineage>
</organism>
<evidence type="ECO:0000313" key="1">
    <source>
        <dbReference type="EMBL" id="KAF9580545.1"/>
    </source>
</evidence>
<protein>
    <submittedName>
        <fullName evidence="1">Uncharacterized protein</fullName>
    </submittedName>
</protein>
<dbReference type="EMBL" id="JAABOA010001995">
    <property type="protein sequence ID" value="KAF9580545.1"/>
    <property type="molecule type" value="Genomic_DNA"/>
</dbReference>
<evidence type="ECO:0000313" key="2">
    <source>
        <dbReference type="Proteomes" id="UP000780801"/>
    </source>
</evidence>
<sequence length="73" mass="8371">PKLKPQLQAFRYLPTPLEDVDNGPIEIDIRKDSATGQLFILGRVIQMVFPQAQYVKRGRLMVSFMVEDSSFET</sequence>
<dbReference type="Proteomes" id="UP000780801">
    <property type="component" value="Unassembled WGS sequence"/>
</dbReference>
<gene>
    <name evidence="1" type="ORF">BGW38_002752</name>
</gene>
<reference evidence="1" key="1">
    <citation type="journal article" date="2020" name="Fungal Divers.">
        <title>Resolving the Mortierellaceae phylogeny through synthesis of multi-gene phylogenetics and phylogenomics.</title>
        <authorList>
            <person name="Vandepol N."/>
            <person name="Liber J."/>
            <person name="Desiro A."/>
            <person name="Na H."/>
            <person name="Kennedy M."/>
            <person name="Barry K."/>
            <person name="Grigoriev I.V."/>
            <person name="Miller A.N."/>
            <person name="O'Donnell K."/>
            <person name="Stajich J.E."/>
            <person name="Bonito G."/>
        </authorList>
    </citation>
    <scope>NUCLEOTIDE SEQUENCE</scope>
    <source>
        <strain evidence="1">KOD1015</strain>
    </source>
</reference>
<feature type="non-terminal residue" evidence="1">
    <location>
        <position position="1"/>
    </location>
</feature>
<dbReference type="AlphaFoldDB" id="A0A9P6FRL1"/>
<name>A0A9P6FRL1_9FUNG</name>
<keyword evidence="2" id="KW-1185">Reference proteome</keyword>
<proteinExistence type="predicted"/>